<accession>A0A3E2BJW5</accession>
<evidence type="ECO:0000313" key="3">
    <source>
        <dbReference type="Proteomes" id="UP000257323"/>
    </source>
</evidence>
<dbReference type="PROSITE" id="PS51494">
    <property type="entry name" value="SPOIVB"/>
    <property type="match status" value="1"/>
</dbReference>
<proteinExistence type="predicted"/>
<comment type="caution">
    <text evidence="2">The sequence shown here is derived from an EMBL/GenBank/DDBJ whole genome shotgun (WGS) entry which is preliminary data.</text>
</comment>
<evidence type="ECO:0000259" key="1">
    <source>
        <dbReference type="PROSITE" id="PS51494"/>
    </source>
</evidence>
<dbReference type="InterPro" id="IPR008763">
    <property type="entry name" value="Peptidase_S55"/>
</dbReference>
<feature type="domain" description="Peptidase S55" evidence="1">
    <location>
        <begin position="1"/>
        <end position="146"/>
    </location>
</feature>
<protein>
    <recommendedName>
        <fullName evidence="1">Peptidase S55 domain-containing protein</fullName>
    </recommendedName>
</protein>
<organism evidence="2 3">
    <name type="scientific">Candidatus Saccharicenans subterraneus</name>
    <dbReference type="NCBI Taxonomy" id="2508984"/>
    <lineage>
        <taxon>Bacteria</taxon>
        <taxon>Candidatus Aminicenantota</taxon>
        <taxon>Candidatus Aminicenantia</taxon>
        <taxon>Candidatus Aminicenantales</taxon>
        <taxon>Candidatus Saccharicenantaceae</taxon>
        <taxon>Candidatus Saccharicenans</taxon>
    </lineage>
</organism>
<dbReference type="AlphaFoldDB" id="A0A3E2BJW5"/>
<evidence type="ECO:0000313" key="2">
    <source>
        <dbReference type="EMBL" id="RFT15038.1"/>
    </source>
</evidence>
<dbReference type="EMBL" id="QUAH01000013">
    <property type="protein sequence ID" value="RFT15038.1"/>
    <property type="molecule type" value="Genomic_DNA"/>
</dbReference>
<dbReference type="Proteomes" id="UP000257323">
    <property type="component" value="Unassembled WGS sequence"/>
</dbReference>
<name>A0A3E2BJW5_9BACT</name>
<gene>
    <name evidence="2" type="ORF">OP8BY_0669</name>
</gene>
<sequence length="610" mass="66621">MFFSLRSKCQKCSILVLTLLVFGLTALQAATKIMPLSQVKPGMKGTGRSVFAGRQVENFEAEILGVMQNVQPGRSWILARLKGQGLENTGVIAGMSGSPVYVDGQLIGAVAFSYAFAREAIAGITPIEEMLAMSGSGQATRSPAGLPSAFTPEALTQEGLGRAYQELAFTGGDNALPDRAFVPVKIPLIFSGFSERAFRQYQSFFSRQNFQPVLGAGRASGQALNLTPQPVTLSEGQAVGVQLITGDLDLTAVGTVTYVDGKRVLAFGHPFYNLGPVDYGLTTAEVLAVVPSLESSFKLASTGQLIGRVLQDRTSGVLAEIGALPRYIPLNVEVQDSPVSQKQFKLKLVNDQVLTPALVNLALYTVLTTEERSYGNLSVDFEADLFLEGGQSVHLEDLFSGNMDSASTSLSGLVAAVVYMLKNNEFKEVGLNQVEVKVRVVEQLRTATLEKVLLDKYEVQPGEVIQVKTYFRTQGNDLKTEEVEFMAPSLPPGTEFELVVAEASYIQQLERSLYRIQDFRPRNLNQLIRLLGNLRKNNRIYFKVVAPRPGLFLKGEELPNLPPSLKNMFTSPRASTANLTEINRSTLTEYQLPVPYVFRGALTIPIRMKK</sequence>
<reference evidence="2 3" key="1">
    <citation type="submission" date="2018-08" db="EMBL/GenBank/DDBJ databases">
        <title>Genome analysis of the thermophilic bacterium of the candidate phylum Aminicenantes from deep subsurface aquifer revealed its physiology and ecological role.</title>
        <authorList>
            <person name="Kadnikov V.V."/>
            <person name="Mardanov A.V."/>
            <person name="Beletsky A.V."/>
            <person name="Karnachuk O.V."/>
            <person name="Ravin N.V."/>
        </authorList>
    </citation>
    <scope>NUCLEOTIDE SEQUENCE [LARGE SCALE GENOMIC DNA]</scope>
    <source>
        <strain evidence="2">BY38</strain>
    </source>
</reference>
<dbReference type="Pfam" id="PF05580">
    <property type="entry name" value="Peptidase_S55"/>
    <property type="match status" value="1"/>
</dbReference>